<evidence type="ECO:0000256" key="1">
    <source>
        <dbReference type="SAM" id="Phobius"/>
    </source>
</evidence>
<dbReference type="AlphaFoldDB" id="A0A5C6FIQ9"/>
<keyword evidence="1" id="KW-1133">Transmembrane helix</keyword>
<sequence length="55" mass="6058">MKRYKVHCDLPAVDALKMGGVWAILIFVTAGVAGILMPFFVIPAILNRTQIEELS</sequence>
<feature type="transmembrane region" description="Helical" evidence="1">
    <location>
        <begin position="20"/>
        <end position="46"/>
    </location>
</feature>
<dbReference type="Proteomes" id="UP000316476">
    <property type="component" value="Unassembled WGS sequence"/>
</dbReference>
<evidence type="ECO:0000313" key="3">
    <source>
        <dbReference type="Proteomes" id="UP000316476"/>
    </source>
</evidence>
<organism evidence="2 3">
    <name type="scientific">Crateriforma conspicua</name>
    <dbReference type="NCBI Taxonomy" id="2527996"/>
    <lineage>
        <taxon>Bacteria</taxon>
        <taxon>Pseudomonadati</taxon>
        <taxon>Planctomycetota</taxon>
        <taxon>Planctomycetia</taxon>
        <taxon>Planctomycetales</taxon>
        <taxon>Planctomycetaceae</taxon>
        <taxon>Crateriforma</taxon>
    </lineage>
</organism>
<reference evidence="2 3" key="1">
    <citation type="submission" date="2019-02" db="EMBL/GenBank/DDBJ databases">
        <title>Deep-cultivation of Planctomycetes and their phenomic and genomic characterization uncovers novel biology.</title>
        <authorList>
            <person name="Wiegand S."/>
            <person name="Jogler M."/>
            <person name="Boedeker C."/>
            <person name="Pinto D."/>
            <person name="Vollmers J."/>
            <person name="Rivas-Marin E."/>
            <person name="Kohn T."/>
            <person name="Peeters S.H."/>
            <person name="Heuer A."/>
            <person name="Rast P."/>
            <person name="Oberbeckmann S."/>
            <person name="Bunk B."/>
            <person name="Jeske O."/>
            <person name="Meyerdierks A."/>
            <person name="Storesund J.E."/>
            <person name="Kallscheuer N."/>
            <person name="Luecker S."/>
            <person name="Lage O.M."/>
            <person name="Pohl T."/>
            <person name="Merkel B.J."/>
            <person name="Hornburger P."/>
            <person name="Mueller R.-W."/>
            <person name="Bruemmer F."/>
            <person name="Labrenz M."/>
            <person name="Spormann A.M."/>
            <person name="Op Den Camp H."/>
            <person name="Overmann J."/>
            <person name="Amann R."/>
            <person name="Jetten M.S.M."/>
            <person name="Mascher T."/>
            <person name="Medema M.H."/>
            <person name="Devos D.P."/>
            <person name="Kaster A.-K."/>
            <person name="Ovreas L."/>
            <person name="Rohde M."/>
            <person name="Galperin M.Y."/>
            <person name="Jogler C."/>
        </authorList>
    </citation>
    <scope>NUCLEOTIDE SEQUENCE [LARGE SCALE GENOMIC DNA]</scope>
    <source>
        <strain evidence="2 3">V7</strain>
    </source>
</reference>
<accession>A0A5C6FIQ9</accession>
<evidence type="ECO:0000313" key="2">
    <source>
        <dbReference type="EMBL" id="TWU59541.1"/>
    </source>
</evidence>
<dbReference type="Pfam" id="PF20403">
    <property type="entry name" value="DUF6693"/>
    <property type="match status" value="1"/>
</dbReference>
<dbReference type="EMBL" id="SJPZ01000008">
    <property type="protein sequence ID" value="TWU59541.1"/>
    <property type="molecule type" value="Genomic_DNA"/>
</dbReference>
<comment type="caution">
    <text evidence="2">The sequence shown here is derived from an EMBL/GenBank/DDBJ whole genome shotgun (WGS) entry which is preliminary data.</text>
</comment>
<protein>
    <submittedName>
        <fullName evidence="2">Uncharacterized protein</fullName>
    </submittedName>
</protein>
<dbReference type="InterPro" id="IPR046515">
    <property type="entry name" value="DUF6693"/>
</dbReference>
<proteinExistence type="predicted"/>
<gene>
    <name evidence="2" type="ORF">V7x_55870</name>
</gene>
<dbReference type="RefSeq" id="WP_197138572.1">
    <property type="nucleotide sequence ID" value="NZ_SJPZ01000008.1"/>
</dbReference>
<keyword evidence="1" id="KW-0472">Membrane</keyword>
<keyword evidence="1" id="KW-0812">Transmembrane</keyword>
<name>A0A5C6FIQ9_9PLAN</name>